<reference evidence="1" key="1">
    <citation type="submission" date="2022-04" db="EMBL/GenBank/DDBJ databases">
        <title>Jade perch genome.</title>
        <authorList>
            <person name="Chao B."/>
        </authorList>
    </citation>
    <scope>NUCLEOTIDE SEQUENCE</scope>
    <source>
        <strain evidence="1">CB-2022</strain>
    </source>
</reference>
<comment type="caution">
    <text evidence="1">The sequence shown here is derived from an EMBL/GenBank/DDBJ whole genome shotgun (WGS) entry which is preliminary data.</text>
</comment>
<proteinExistence type="predicted"/>
<organism evidence="1 2">
    <name type="scientific">Scortum barcoo</name>
    <name type="common">barcoo grunter</name>
    <dbReference type="NCBI Taxonomy" id="214431"/>
    <lineage>
        <taxon>Eukaryota</taxon>
        <taxon>Metazoa</taxon>
        <taxon>Chordata</taxon>
        <taxon>Craniata</taxon>
        <taxon>Vertebrata</taxon>
        <taxon>Euteleostomi</taxon>
        <taxon>Actinopterygii</taxon>
        <taxon>Neopterygii</taxon>
        <taxon>Teleostei</taxon>
        <taxon>Neoteleostei</taxon>
        <taxon>Acanthomorphata</taxon>
        <taxon>Eupercaria</taxon>
        <taxon>Centrarchiformes</taxon>
        <taxon>Terapontoidei</taxon>
        <taxon>Terapontidae</taxon>
        <taxon>Scortum</taxon>
    </lineage>
</organism>
<keyword evidence="2" id="KW-1185">Reference proteome</keyword>
<name>A0ACB8X7D5_9TELE</name>
<gene>
    <name evidence="1" type="ORF">L3Q82_021366</name>
</gene>
<sequence length="1717" mass="195408">MCANHIFSFFLDAVTELSKEHKECGEPVTDDSSNLHKFFYKLEYLLQFDQKEKTTFLGQRKDYWDYFCDCLIKIKGANDGIRFVKSIPELKTSLGKGRAFIRYSLVHQRLADTLQQCLINQKVTSDWYYARSPFLRSHLTADIINHLYELNQIQFDVAARGYDLDADWPAFARRTLGTASPAFLWKPPSRCSSINSLVSSYSHSQAQEFLPVPDLSHSLLGELEELGEPSPCSIAENLRIELDQSELRQQELLARVQEYGKETAELKGVVKDLQGQLLAAQKSSGHSISAASQRNQETDNQDRANHPQICREALNGELQDRLTAAENKNMELLSKLDEALKEKGQQTASYCDSAWKIQDLLDKLKTAEEERLEAKREAEDRARHSERLSQELKLREEELRSSEEKLAQVKAGAHDEHEEALKRLEELQSAVSRIQGALTLKEKETGNLRAQLQDLQASLECRERQAEELRKRLQEEREEEEQRCSMSGSQNEDLEIQLLDLRKTLKNREKELAVSSERIKHLEEQLEKLNVEKESLSSRLEDASFKKNREKKLLDENLHLEEIVQRALAQKEASDAQLKKLEHENGELLEAQSSLRTLLATTQQELDSLTAKAAALDKNLTASQRSQAELLEKLQETEAEAQLELNLREVHRLQEEVVELRAQLLAGAEERMKVQALQEVTESSREDLRILAEQLKAQARAGLAVEVTATREELNKLKVRYEALCLENKARLRWEGLSTKLQELEEEATQEAERQKLSKAHQEAEDVKETNQGEIQALRFQLSSQAMSHSSQIQIVSEELQEVKLQLTTEQDKVGDLENRLKQLEAENQRYCQQIEEKNIQMAESENLIQRKEDEIIHLKGNLSRSEDGLAVAQRACQEMSENLRRVTQDKKSFDLKTAAELDDLYRTKINLEERLVELIREKDALWQKTDALEFEQKLRDEETEKDVNYCLGCHSQFSWWLRKYNCRLCGRPFCHYCCSNTVSTQQGGNRERCCRDCYNQHSAVIERHPQEEVTNSTPGTPFSRLLQAGRAVTSVSGANEGDKLDDGVFDIITEEEVSGVYDSDLSFATACSPAHGQQGAAQLSSSASAGDIASEDTEDLSATVQDAEICLLKSGELTLSNHFTVDDISGFGESSQELFIKSSCYSTIPITMSGPGPTVSWTFTSEPKSISFSVVYRESTDTPLEQAKVLIPLTRCNSHKETIQGELKVRNAGEYTLIFDNSFSRYIKPVDEENSCGHPALCSVMILCMKYLQLCGGVEVASESGHCVIKRQHEKCMEMIMLHDPDDLELMCPWMWDNLTCWQAASVGEVVVVNCPELFHDFIDPEDEMGKVSRNCTEDGWSEPFPHYTDVCFVYDNITKPDNYYASIKALYTVGYSTSLVSLTTAMVILCRFRKLHCTRNFIHMNLFVSFILRAISVFIKDGVLYAQEDSDHCFVHTVACKAVMVFFHYCVMSNYFWLFIEGLYLFTLLVETFFPERRYFYWYTIVGWGTPTICITVWAVLRLHFHDIGCWDTNENTALWWVIKGPVVASIMINFVLFIGIIVILVQKLQSPDIGGNESSIYLSCAQKCFSEPTQAVQHSCRMSELSTITLRLARSTLLLIPLFGIHYTVFAFSPEDVSKRERLVFELGLGSFQGFVVAVLYCFLNGEVQSEIKRKWRSWTVNRYFAVDLKQQRHPSLASSGVNGGTQLSILSKSSSQIRMSSPLAENANISLPT</sequence>
<protein>
    <submittedName>
        <fullName evidence="1">Uncharacterized protein</fullName>
    </submittedName>
</protein>
<accession>A0ACB8X7D5</accession>
<evidence type="ECO:0000313" key="2">
    <source>
        <dbReference type="Proteomes" id="UP000831701"/>
    </source>
</evidence>
<dbReference type="Proteomes" id="UP000831701">
    <property type="component" value="Chromosome 3"/>
</dbReference>
<dbReference type="EMBL" id="CM041533">
    <property type="protein sequence ID" value="KAI3374828.1"/>
    <property type="molecule type" value="Genomic_DNA"/>
</dbReference>
<evidence type="ECO:0000313" key="1">
    <source>
        <dbReference type="EMBL" id="KAI3374828.1"/>
    </source>
</evidence>